<comment type="caution">
    <text evidence="1">The sequence shown here is derived from an EMBL/GenBank/DDBJ whole genome shotgun (WGS) entry which is preliminary data.</text>
</comment>
<reference evidence="1 2" key="1">
    <citation type="submission" date="2018-12" db="EMBL/GenBank/DDBJ databases">
        <title>Bacillus ochoae sp. nov., Paenibacillus whitsoniae sp. nov., Paenibacillus spiritus sp. nov. Isolated from the Mars Exploration Rover during spacecraft assembly.</title>
        <authorList>
            <person name="Seuylemezian A."/>
            <person name="Vaishampayan P."/>
        </authorList>
    </citation>
    <scope>NUCLEOTIDE SEQUENCE [LARGE SCALE GENOMIC DNA]</scope>
    <source>
        <strain evidence="1 2">MER 54</strain>
    </source>
</reference>
<dbReference type="Proteomes" id="UP000276128">
    <property type="component" value="Unassembled WGS sequence"/>
</dbReference>
<dbReference type="OrthoDB" id="2597874at2"/>
<name>A0A3S0CDU2_9BACL</name>
<dbReference type="RefSeq" id="WP_126140547.1">
    <property type="nucleotide sequence ID" value="NZ_RXHU01000018.1"/>
</dbReference>
<sequence length="177" mass="20117">MKWTMRIVLTIGISTAMALGLSLLSNMELNTESSSPYTWSSHRGGQLTDKNLADMLVQVPLQMRIRRVELSMSRLSLDLSLPKNADTVTVYRDLYTLSQAMLNQTKNVDQVFVRVMDYSGGSDAASSQLVLAMVAQREFGKDMEKRAGDLSLIQLEQELQNRFRITYTSKWQQKYPL</sequence>
<organism evidence="1 2">
    <name type="scientific">Paenibacillus whitsoniae</name>
    <dbReference type="NCBI Taxonomy" id="2496558"/>
    <lineage>
        <taxon>Bacteria</taxon>
        <taxon>Bacillati</taxon>
        <taxon>Bacillota</taxon>
        <taxon>Bacilli</taxon>
        <taxon>Bacillales</taxon>
        <taxon>Paenibacillaceae</taxon>
        <taxon>Paenibacillus</taxon>
    </lineage>
</organism>
<evidence type="ECO:0000313" key="1">
    <source>
        <dbReference type="EMBL" id="RTE10465.1"/>
    </source>
</evidence>
<dbReference type="EMBL" id="RXHU01000018">
    <property type="protein sequence ID" value="RTE10465.1"/>
    <property type="molecule type" value="Genomic_DNA"/>
</dbReference>
<proteinExistence type="predicted"/>
<accession>A0A3S0CDU2</accession>
<dbReference type="AlphaFoldDB" id="A0A3S0CDU2"/>
<evidence type="ECO:0000313" key="2">
    <source>
        <dbReference type="Proteomes" id="UP000276128"/>
    </source>
</evidence>
<protein>
    <submittedName>
        <fullName evidence="1">Uncharacterized protein</fullName>
    </submittedName>
</protein>
<gene>
    <name evidence="1" type="ORF">EJQ19_07300</name>
</gene>
<keyword evidence="2" id="KW-1185">Reference proteome</keyword>